<keyword evidence="2" id="KW-1185">Reference proteome</keyword>
<organism evidence="1 2">
    <name type="scientific">Melastoma candidum</name>
    <dbReference type="NCBI Taxonomy" id="119954"/>
    <lineage>
        <taxon>Eukaryota</taxon>
        <taxon>Viridiplantae</taxon>
        <taxon>Streptophyta</taxon>
        <taxon>Embryophyta</taxon>
        <taxon>Tracheophyta</taxon>
        <taxon>Spermatophyta</taxon>
        <taxon>Magnoliopsida</taxon>
        <taxon>eudicotyledons</taxon>
        <taxon>Gunneridae</taxon>
        <taxon>Pentapetalae</taxon>
        <taxon>rosids</taxon>
        <taxon>malvids</taxon>
        <taxon>Myrtales</taxon>
        <taxon>Melastomataceae</taxon>
        <taxon>Melastomatoideae</taxon>
        <taxon>Melastomateae</taxon>
        <taxon>Melastoma</taxon>
    </lineage>
</organism>
<proteinExistence type="predicted"/>
<evidence type="ECO:0000313" key="1">
    <source>
        <dbReference type="EMBL" id="KAI4379154.1"/>
    </source>
</evidence>
<reference evidence="2" key="1">
    <citation type="journal article" date="2023" name="Front. Plant Sci.">
        <title>Chromosomal-level genome assembly of Melastoma candidum provides insights into trichome evolution.</title>
        <authorList>
            <person name="Zhong Y."/>
            <person name="Wu W."/>
            <person name="Sun C."/>
            <person name="Zou P."/>
            <person name="Liu Y."/>
            <person name="Dai S."/>
            <person name="Zhou R."/>
        </authorList>
    </citation>
    <scope>NUCLEOTIDE SEQUENCE [LARGE SCALE GENOMIC DNA]</scope>
</reference>
<sequence length="987" mass="112425">MASGVAQLETRCNHPRSAASPEVIFGDGESDVMAKLNKRRREKVGDEVDSDGVFDETDDSAGESRSGSRTDGGHPVPDPSKAGGDDGGLEEGEIPDVAGEVSTNPVHDAEADLMPIESNVLASNANTGLVSDASRKDEKGVCALYKASNREKSGFFADNPVSNKIDVTDRKMFLADSAPDKYRTSGNSPYSGRYGDDWFDSGDRLRNGSPSTFQEEDSPLKVKKQAERDSSYYSGRYWVDYELDDRKASSLEKSGKRGCRDIARDVESQRGSSHSRYDSKDDRNHCRDGTRDRGVAREIEQEVKREERERSRERDRDKDRKRSYRERSIEWDSERDTRREKHKERRKDKEIDGVRRRDKEREINGNSERDKDRISESRRNGSQDRMLDKDRRSGKEDNGNRDKTINKPRRDDKKRDRDCDREKERRRNRGRERERENFEDLSRVRSRISNQLMSGDRKCDGRSDARNVDKHENYEDHGKLDTNSREIAKDSQSMDVDERSDSEEIFSFVVPNQEEDHLNKIREESRRLRQAILEKHKNQQQLQKQKDIEPEVVDIPEGRTCGGNPEQVADDGEDYVAEISFSFKKSLLRNETITSEKASGERGLGEGTPKSERSDERSDDTFHDEIFGDSPAGTRKTDEGGGLPVEKSGLSDNWDDAEGYYCYTLGEVLDGRYQVIAAHGKGVFSTVVRAKDIHAGVDEPKEVAVKILRNREAMYKAGIEELGILKKLVDADPDDKRHCVRLLSSFKLTAVRAYAKQLFISLKHLQNCGVLHCDIKPDNMLVNEAKNMVKLCDFGNAMFSGKNEITPYLVSRFYRAPEIILGLPYDHPMDIWSVGCCLYELYTGKVIFPGHTNNDMLRLHMELKGPFPKKMLRKGAFTEQHFDEDLNFIATDEDPVTKKATKRMILNVKPKDIGSIIKGTSDEDPKMLAHFKDLLDKIFMLDPDKRMTVQQALSHPFVTEQFAKLSLAEVEMMVGRMLCSSFHGIYC</sequence>
<comment type="caution">
    <text evidence="1">The sequence shown here is derived from an EMBL/GenBank/DDBJ whole genome shotgun (WGS) entry which is preliminary data.</text>
</comment>
<accession>A0ACB9RJV7</accession>
<protein>
    <submittedName>
        <fullName evidence="1">Uncharacterized protein</fullName>
    </submittedName>
</protein>
<evidence type="ECO:0000313" key="2">
    <source>
        <dbReference type="Proteomes" id="UP001057402"/>
    </source>
</evidence>
<name>A0ACB9RJV7_9MYRT</name>
<gene>
    <name evidence="1" type="ORF">MLD38_005489</name>
</gene>
<dbReference type="EMBL" id="CM042882">
    <property type="protein sequence ID" value="KAI4379154.1"/>
    <property type="molecule type" value="Genomic_DNA"/>
</dbReference>
<dbReference type="Proteomes" id="UP001057402">
    <property type="component" value="Chromosome 3"/>
</dbReference>